<sequence length="442" mass="48185">MATKLRRFPLPRLLLILSTLFFVGQIAASLPWIESNQRYVDHTSGLYPVVLLPGSSCSQIEVRLTDAYEPPSPACEALKRDGRWSLLYKNITAPDAEVPCFADQLRLVYDGDYHNARGVETRPLYFGSTRGFLANEPADRELCMGKLVEALEQAGYRDGESLFGAPYDFRHAPAAEGQANRELSRFRRALRALVERASRANGDKAVALVSHSQGGYFTMDFLRRSPLSWRRRFVKHYVMASTGAGGFVVSMQFFASTGNSSSSPPSPATAMSLPSVGRTLPSRFTALPSPMAFGDDTPLVVTRNKSYAACDMSAFLAAAGLPPDMVRLYETRELPVALNLGAPLVPVTCVNGVGVPTTEMLVYRDGLDGTPEVAYGDGDGVVNLASIVALDKVIGGHPRQEYYRSVRIANMSHRGVVSNPVALQRLVGEILVVTSVEDTRVM</sequence>
<dbReference type="Pfam" id="PF02450">
    <property type="entry name" value="LCAT"/>
    <property type="match status" value="1"/>
</dbReference>
<dbReference type="InterPro" id="IPR003386">
    <property type="entry name" value="LACT/PDAT_acylTrfase"/>
</dbReference>
<evidence type="ECO:0000313" key="3">
    <source>
        <dbReference type="Proteomes" id="UP001231189"/>
    </source>
</evidence>
<dbReference type="SUPFAM" id="SSF53474">
    <property type="entry name" value="alpha/beta-Hydrolases"/>
    <property type="match status" value="1"/>
</dbReference>
<dbReference type="GO" id="GO:0008374">
    <property type="term" value="F:O-acyltransferase activity"/>
    <property type="evidence" value="ECO:0007669"/>
    <property type="project" value="InterPro"/>
</dbReference>
<comment type="caution">
    <text evidence="2">The sequence shown here is derived from an EMBL/GenBank/DDBJ whole genome shotgun (WGS) entry which is preliminary data.</text>
</comment>
<gene>
    <name evidence="2" type="ORF">QYE76_019551</name>
</gene>
<organism evidence="2 3">
    <name type="scientific">Lolium multiflorum</name>
    <name type="common">Italian ryegrass</name>
    <name type="synonym">Lolium perenne subsp. multiflorum</name>
    <dbReference type="NCBI Taxonomy" id="4521"/>
    <lineage>
        <taxon>Eukaryota</taxon>
        <taxon>Viridiplantae</taxon>
        <taxon>Streptophyta</taxon>
        <taxon>Embryophyta</taxon>
        <taxon>Tracheophyta</taxon>
        <taxon>Spermatophyta</taxon>
        <taxon>Magnoliopsida</taxon>
        <taxon>Liliopsida</taxon>
        <taxon>Poales</taxon>
        <taxon>Poaceae</taxon>
        <taxon>BOP clade</taxon>
        <taxon>Pooideae</taxon>
        <taxon>Poodae</taxon>
        <taxon>Poeae</taxon>
        <taxon>Poeae Chloroplast Group 2 (Poeae type)</taxon>
        <taxon>Loliodinae</taxon>
        <taxon>Loliinae</taxon>
        <taxon>Lolium</taxon>
    </lineage>
</organism>
<reference evidence="2" key="1">
    <citation type="submission" date="2023-07" db="EMBL/GenBank/DDBJ databases">
        <title>A chromosome-level genome assembly of Lolium multiflorum.</title>
        <authorList>
            <person name="Chen Y."/>
            <person name="Copetti D."/>
            <person name="Kolliker R."/>
            <person name="Studer B."/>
        </authorList>
    </citation>
    <scope>NUCLEOTIDE SEQUENCE</scope>
    <source>
        <strain evidence="2">02402/16</strain>
        <tissue evidence="2">Leaf</tissue>
    </source>
</reference>
<dbReference type="PANTHER" id="PTHR11440">
    <property type="entry name" value="LECITHIN-CHOLESTEROL ACYLTRANSFERASE-RELATED"/>
    <property type="match status" value="1"/>
</dbReference>
<accession>A0AAD8R5Y6</accession>
<feature type="chain" id="PRO_5042244745" description="Lecithin-cholesterol acyltransferase-like 1" evidence="1">
    <location>
        <begin position="29"/>
        <end position="442"/>
    </location>
</feature>
<dbReference type="Proteomes" id="UP001231189">
    <property type="component" value="Unassembled WGS sequence"/>
</dbReference>
<proteinExistence type="predicted"/>
<feature type="signal peptide" evidence="1">
    <location>
        <begin position="1"/>
        <end position="28"/>
    </location>
</feature>
<dbReference type="AlphaFoldDB" id="A0AAD8R5Y6"/>
<keyword evidence="1" id="KW-0732">Signal</keyword>
<dbReference type="EMBL" id="JAUUTY010000006">
    <property type="protein sequence ID" value="KAK1614034.1"/>
    <property type="molecule type" value="Genomic_DNA"/>
</dbReference>
<keyword evidence="3" id="KW-1185">Reference proteome</keyword>
<name>A0AAD8R5Y6_LOLMU</name>
<evidence type="ECO:0000313" key="2">
    <source>
        <dbReference type="EMBL" id="KAK1614034.1"/>
    </source>
</evidence>
<dbReference type="Gene3D" id="3.40.50.1820">
    <property type="entry name" value="alpha/beta hydrolase"/>
    <property type="match status" value="1"/>
</dbReference>
<evidence type="ECO:0008006" key="4">
    <source>
        <dbReference type="Google" id="ProtNLM"/>
    </source>
</evidence>
<protein>
    <recommendedName>
        <fullName evidence="4">Lecithin-cholesterol acyltransferase-like 1</fullName>
    </recommendedName>
</protein>
<dbReference type="InterPro" id="IPR029058">
    <property type="entry name" value="AB_hydrolase_fold"/>
</dbReference>
<dbReference type="GO" id="GO:0006629">
    <property type="term" value="P:lipid metabolic process"/>
    <property type="evidence" value="ECO:0007669"/>
    <property type="project" value="InterPro"/>
</dbReference>
<evidence type="ECO:0000256" key="1">
    <source>
        <dbReference type="SAM" id="SignalP"/>
    </source>
</evidence>